<dbReference type="Proteomes" id="UP000593572">
    <property type="component" value="Unassembled WGS sequence"/>
</dbReference>
<comment type="caution">
    <text evidence="2">The sequence shown here is derived from an EMBL/GenBank/DDBJ whole genome shotgun (WGS) entry which is preliminary data.</text>
</comment>
<evidence type="ECO:0000313" key="2">
    <source>
        <dbReference type="EMBL" id="MBA0569307.1"/>
    </source>
</evidence>
<sequence length="133" mass="15324">SLYGKSFTIFGTEKLTEESEHTEWQNDEYGTIHVIPCLLIASMVLPQQNPLSLSAIFFLLEDTDFQFLQHWIKVCSFWYLVLVVYQNNLICLQVTTLYFVVVFIISCISKSIFSSIIDCSKAKTSMQSTNFKL</sequence>
<keyword evidence="3" id="KW-1185">Reference proteome</keyword>
<organism evidence="2 3">
    <name type="scientific">Gossypium lobatum</name>
    <dbReference type="NCBI Taxonomy" id="34289"/>
    <lineage>
        <taxon>Eukaryota</taxon>
        <taxon>Viridiplantae</taxon>
        <taxon>Streptophyta</taxon>
        <taxon>Embryophyta</taxon>
        <taxon>Tracheophyta</taxon>
        <taxon>Spermatophyta</taxon>
        <taxon>Magnoliopsida</taxon>
        <taxon>eudicotyledons</taxon>
        <taxon>Gunneridae</taxon>
        <taxon>Pentapetalae</taxon>
        <taxon>rosids</taxon>
        <taxon>malvids</taxon>
        <taxon>Malvales</taxon>
        <taxon>Malvaceae</taxon>
        <taxon>Malvoideae</taxon>
        <taxon>Gossypium</taxon>
    </lineage>
</organism>
<proteinExistence type="predicted"/>
<reference evidence="2 3" key="1">
    <citation type="journal article" date="2019" name="Genome Biol. Evol.">
        <title>Insights into the evolution of the New World diploid cottons (Gossypium, subgenus Houzingenia) based on genome sequencing.</title>
        <authorList>
            <person name="Grover C.E."/>
            <person name="Arick M.A. 2nd"/>
            <person name="Thrash A."/>
            <person name="Conover J.L."/>
            <person name="Sanders W.S."/>
            <person name="Peterson D.G."/>
            <person name="Frelichowski J.E."/>
            <person name="Scheffler J.A."/>
            <person name="Scheffler B.E."/>
            <person name="Wendel J.F."/>
        </authorList>
    </citation>
    <scope>NUCLEOTIDE SEQUENCE [LARGE SCALE GENOMIC DNA]</scope>
    <source>
        <strain evidence="2">157</strain>
        <tissue evidence="2">Leaf</tissue>
    </source>
</reference>
<feature type="transmembrane region" description="Helical" evidence="1">
    <location>
        <begin position="97"/>
        <end position="117"/>
    </location>
</feature>
<evidence type="ECO:0000313" key="3">
    <source>
        <dbReference type="Proteomes" id="UP000593572"/>
    </source>
</evidence>
<accession>A0A7J8MX42</accession>
<evidence type="ECO:0000256" key="1">
    <source>
        <dbReference type="SAM" id="Phobius"/>
    </source>
</evidence>
<keyword evidence="1" id="KW-0472">Membrane</keyword>
<keyword evidence="1" id="KW-0812">Transmembrane</keyword>
<feature type="non-terminal residue" evidence="2">
    <location>
        <position position="1"/>
    </location>
</feature>
<protein>
    <submittedName>
        <fullName evidence="2">Uncharacterized protein</fullName>
    </submittedName>
</protein>
<gene>
    <name evidence="2" type="ORF">Golob_006745</name>
</gene>
<dbReference type="EMBL" id="JABEZX010000010">
    <property type="protein sequence ID" value="MBA0569307.1"/>
    <property type="molecule type" value="Genomic_DNA"/>
</dbReference>
<name>A0A7J8MX42_9ROSI</name>
<dbReference type="AlphaFoldDB" id="A0A7J8MX42"/>
<keyword evidence="1" id="KW-1133">Transmembrane helix</keyword>